<evidence type="ECO:0000256" key="8">
    <source>
        <dbReference type="ARBA" id="ARBA00033408"/>
    </source>
</evidence>
<dbReference type="PANTHER" id="PTHR11059">
    <property type="entry name" value="DNA REPAIR PROTEIN RECN"/>
    <property type="match status" value="1"/>
</dbReference>
<dbReference type="STRING" id="91604.ID47_11625"/>
<dbReference type="EMBL" id="CP008941">
    <property type="protein sequence ID" value="AIK97240.1"/>
    <property type="molecule type" value="Genomic_DNA"/>
</dbReference>
<dbReference type="PANTHER" id="PTHR11059:SF0">
    <property type="entry name" value="DNA REPAIR PROTEIN RECN"/>
    <property type="match status" value="1"/>
</dbReference>
<organism evidence="12 13">
    <name type="scientific">Candidatus Odyssella acanthamoebae</name>
    <dbReference type="NCBI Taxonomy" id="91604"/>
    <lineage>
        <taxon>Bacteria</taxon>
        <taxon>Pseudomonadati</taxon>
        <taxon>Pseudomonadota</taxon>
        <taxon>Alphaproteobacteria</taxon>
        <taxon>Holosporales</taxon>
        <taxon>Candidatus Paracaedibacteraceae</taxon>
        <taxon>Candidatus Odyssella</taxon>
    </lineage>
</organism>
<dbReference type="eggNOG" id="COG0497">
    <property type="taxonomic scope" value="Bacteria"/>
</dbReference>
<comment type="function">
    <text evidence="1 9">May be involved in recombinational repair of damaged DNA.</text>
</comment>
<dbReference type="InterPro" id="IPR027417">
    <property type="entry name" value="P-loop_NTPase"/>
</dbReference>
<dbReference type="RefSeq" id="WP_038466561.1">
    <property type="nucleotide sequence ID" value="NZ_CP008941.1"/>
</dbReference>
<dbReference type="OrthoDB" id="9806954at2"/>
<keyword evidence="5 9" id="KW-0227">DNA damage</keyword>
<dbReference type="Pfam" id="PF02463">
    <property type="entry name" value="SMC_N"/>
    <property type="match status" value="1"/>
</dbReference>
<dbReference type="SUPFAM" id="SSF52540">
    <property type="entry name" value="P-loop containing nucleoside triphosphate hydrolases"/>
    <property type="match status" value="1"/>
</dbReference>
<keyword evidence="4" id="KW-0547">Nucleotide-binding</keyword>
<dbReference type="GO" id="GO:0009432">
    <property type="term" value="P:SOS response"/>
    <property type="evidence" value="ECO:0007669"/>
    <property type="project" value="TreeGrafter"/>
</dbReference>
<dbReference type="GO" id="GO:0043590">
    <property type="term" value="C:bacterial nucleoid"/>
    <property type="evidence" value="ECO:0007669"/>
    <property type="project" value="TreeGrafter"/>
</dbReference>
<dbReference type="HOGENOM" id="CLU_018297_3_1_5"/>
<dbReference type="InterPro" id="IPR003395">
    <property type="entry name" value="RecF/RecN/SMC_N"/>
</dbReference>
<evidence type="ECO:0000256" key="10">
    <source>
        <dbReference type="SAM" id="Coils"/>
    </source>
</evidence>
<dbReference type="GO" id="GO:0006310">
    <property type="term" value="P:DNA recombination"/>
    <property type="evidence" value="ECO:0007669"/>
    <property type="project" value="InterPro"/>
</dbReference>
<dbReference type="NCBIfam" id="TIGR00634">
    <property type="entry name" value="recN"/>
    <property type="match status" value="1"/>
</dbReference>
<keyword evidence="13" id="KW-1185">Reference proteome</keyword>
<evidence type="ECO:0000256" key="3">
    <source>
        <dbReference type="ARBA" id="ARBA00021315"/>
    </source>
</evidence>
<evidence type="ECO:0000256" key="6">
    <source>
        <dbReference type="ARBA" id="ARBA00022840"/>
    </source>
</evidence>
<gene>
    <name evidence="12" type="ORF">ID47_11625</name>
</gene>
<evidence type="ECO:0000256" key="7">
    <source>
        <dbReference type="ARBA" id="ARBA00023204"/>
    </source>
</evidence>
<keyword evidence="10" id="KW-0175">Coiled coil</keyword>
<feature type="domain" description="RecF/RecN/SMC N-terminal" evidence="11">
    <location>
        <begin position="1"/>
        <end position="508"/>
    </location>
</feature>
<evidence type="ECO:0000313" key="12">
    <source>
        <dbReference type="EMBL" id="AIK97240.1"/>
    </source>
</evidence>
<dbReference type="Proteomes" id="UP000028926">
    <property type="component" value="Chromosome"/>
</dbReference>
<sequence>MLNTLIIQNFVIIDSLNLSFAKGMTALTGETGAGKSILLDALGIILGHRSDVALIRKGCDQAFLSAEFSLSANHPALTLLQEQGIPGSETLMIRRSLANNGKNRALVNDQPVTVTFLRSLGDLLVEVHGQFDRLMDVSSHRRILDDYLDQPNLKNAVRMAYGVWQEAVAAQSQAEERLDHLKRHEDFLRYQLKEIEALSPDEGEEEQLLEKRQSLLGISKLFESVGLAHGCLQQAEVLSALQTAYRSLQKHPAGGNDHIDQATVALEKAWSETTEAMAQLEEILGQVDDQPQQLQRIDDRLHALRAIARKHNVTTTDLPQFYTQLKQDLDDLDQAETRAVELARQTNRCKQEFLAQAQTLSKARTEKALELSAAVMSELPELKLPNAKFSISLTPLEEASWSEQGIDKINFLVAMNKGQDWHPLEKAASGGELARLMLALKAILATRSTVSTIVFDEIDIGVGGAVAAALGQRLSRLAQHMQVLTITHSPQVAATADAHFQVSKEDRGSQVLTNVIQLPLARRHEEIARMLSGEVITDEARAAARSLLARFG</sequence>
<dbReference type="CDD" id="cd03241">
    <property type="entry name" value="ABC_RecN"/>
    <property type="match status" value="2"/>
</dbReference>
<evidence type="ECO:0000313" key="13">
    <source>
        <dbReference type="Proteomes" id="UP000028926"/>
    </source>
</evidence>
<evidence type="ECO:0000256" key="4">
    <source>
        <dbReference type="ARBA" id="ARBA00022741"/>
    </source>
</evidence>
<evidence type="ECO:0000256" key="5">
    <source>
        <dbReference type="ARBA" id="ARBA00022763"/>
    </source>
</evidence>
<dbReference type="GO" id="GO:0006281">
    <property type="term" value="P:DNA repair"/>
    <property type="evidence" value="ECO:0007669"/>
    <property type="project" value="UniProtKB-KW"/>
</dbReference>
<proteinExistence type="inferred from homology"/>
<name>A0A077B2L1_9PROT</name>
<evidence type="ECO:0000256" key="1">
    <source>
        <dbReference type="ARBA" id="ARBA00003618"/>
    </source>
</evidence>
<dbReference type="FunFam" id="3.40.50.300:FF:000356">
    <property type="entry name" value="DNA repair protein RecN"/>
    <property type="match status" value="1"/>
</dbReference>
<dbReference type="KEGG" id="paca:ID47_11625"/>
<dbReference type="InterPro" id="IPR004604">
    <property type="entry name" value="DNA_recomb/repair_RecN"/>
</dbReference>
<keyword evidence="6" id="KW-0067">ATP-binding</keyword>
<dbReference type="Gene3D" id="3.40.50.300">
    <property type="entry name" value="P-loop containing nucleotide triphosphate hydrolases"/>
    <property type="match status" value="2"/>
</dbReference>
<evidence type="ECO:0000259" key="11">
    <source>
        <dbReference type="Pfam" id="PF02463"/>
    </source>
</evidence>
<evidence type="ECO:0000256" key="9">
    <source>
        <dbReference type="PIRNR" id="PIRNR003128"/>
    </source>
</evidence>
<dbReference type="GO" id="GO:0005524">
    <property type="term" value="F:ATP binding"/>
    <property type="evidence" value="ECO:0007669"/>
    <property type="project" value="UniProtKB-KW"/>
</dbReference>
<accession>A0A077B2L1</accession>
<evidence type="ECO:0000256" key="2">
    <source>
        <dbReference type="ARBA" id="ARBA00009441"/>
    </source>
</evidence>
<keyword evidence="7 9" id="KW-0234">DNA repair</keyword>
<feature type="coiled-coil region" evidence="10">
    <location>
        <begin position="325"/>
        <end position="352"/>
    </location>
</feature>
<protein>
    <recommendedName>
        <fullName evidence="3 9">DNA repair protein RecN</fullName>
    </recommendedName>
    <alternativeName>
        <fullName evidence="8 9">Recombination protein N</fullName>
    </alternativeName>
</protein>
<dbReference type="AlphaFoldDB" id="A0A077B2L1"/>
<reference evidence="12 13" key="1">
    <citation type="submission" date="2014-07" db="EMBL/GenBank/DDBJ databases">
        <title>Comparative genomic insights into amoeba endosymbionts belonging to the families of Holosporaceae and Candidatus Midichloriaceae within Rickettsiales.</title>
        <authorList>
            <person name="Wang Z."/>
            <person name="Wu M."/>
        </authorList>
    </citation>
    <scope>NUCLEOTIDE SEQUENCE [LARGE SCALE GENOMIC DNA]</scope>
    <source>
        <strain evidence="12">PRA3</strain>
    </source>
</reference>
<comment type="similarity">
    <text evidence="2 9">Belongs to the RecN family.</text>
</comment>
<dbReference type="PIRSF" id="PIRSF003128">
    <property type="entry name" value="RecN"/>
    <property type="match status" value="1"/>
</dbReference>